<protein>
    <submittedName>
        <fullName evidence="1">Uncharacterized protein</fullName>
    </submittedName>
</protein>
<evidence type="ECO:0000313" key="2">
    <source>
        <dbReference type="Proteomes" id="UP000584663"/>
    </source>
</evidence>
<sequence>MAMGLRAAAEVVKLPPELIPASKRAYVEAWKAKLPAADLQIAAAKDAAKLLKQLAAEERILAARAAADHANKEPTRG</sequence>
<name>A0ABR6K929_9SPHN</name>
<dbReference type="EMBL" id="JACHNX010000006">
    <property type="protein sequence ID" value="MBB4609620.1"/>
    <property type="molecule type" value="Genomic_DNA"/>
</dbReference>
<gene>
    <name evidence="1" type="ORF">GGQ89_001842</name>
</gene>
<proteinExistence type="predicted"/>
<dbReference type="Proteomes" id="UP000584663">
    <property type="component" value="Unassembled WGS sequence"/>
</dbReference>
<keyword evidence="2" id="KW-1185">Reference proteome</keyword>
<comment type="caution">
    <text evidence="1">The sequence shown here is derived from an EMBL/GenBank/DDBJ whole genome shotgun (WGS) entry which is preliminary data.</text>
</comment>
<reference evidence="1 2" key="1">
    <citation type="submission" date="2020-08" db="EMBL/GenBank/DDBJ databases">
        <title>Genomic Encyclopedia of Type Strains, Phase IV (KMG-IV): sequencing the most valuable type-strain genomes for metagenomic binning, comparative biology and taxonomic classification.</title>
        <authorList>
            <person name="Goeker M."/>
        </authorList>
    </citation>
    <scope>NUCLEOTIDE SEQUENCE [LARGE SCALE GENOMIC DNA]</scope>
    <source>
        <strain evidence="1 2">DSM 14562</strain>
    </source>
</reference>
<accession>A0ABR6K929</accession>
<organism evidence="1 2">
    <name type="scientific">Sphingomonas yabuuchiae</name>
    <dbReference type="NCBI Taxonomy" id="172044"/>
    <lineage>
        <taxon>Bacteria</taxon>
        <taxon>Pseudomonadati</taxon>
        <taxon>Pseudomonadota</taxon>
        <taxon>Alphaproteobacteria</taxon>
        <taxon>Sphingomonadales</taxon>
        <taxon>Sphingomonadaceae</taxon>
        <taxon>Sphingomonas</taxon>
    </lineage>
</organism>
<evidence type="ECO:0000313" key="1">
    <source>
        <dbReference type="EMBL" id="MBB4609620.1"/>
    </source>
</evidence>